<name>A0A8T3VK05_METOL</name>
<organism evidence="1 2">
    <name type="scientific">Methanobrevibacter olleyae</name>
    <dbReference type="NCBI Taxonomy" id="294671"/>
    <lineage>
        <taxon>Archaea</taxon>
        <taxon>Methanobacteriati</taxon>
        <taxon>Methanobacteriota</taxon>
        <taxon>Methanomada group</taxon>
        <taxon>Methanobacteria</taxon>
        <taxon>Methanobacteriales</taxon>
        <taxon>Methanobacteriaceae</taxon>
        <taxon>Methanobrevibacter</taxon>
    </lineage>
</organism>
<reference evidence="1" key="1">
    <citation type="submission" date="2019-04" db="EMBL/GenBank/DDBJ databases">
        <title>Evolution of Biomass-Degrading Anaerobic Consortia Revealed by Metagenomics.</title>
        <authorList>
            <person name="Peng X."/>
        </authorList>
    </citation>
    <scope>NUCLEOTIDE SEQUENCE</scope>
    <source>
        <strain evidence="1">SIG14</strain>
    </source>
</reference>
<dbReference type="AlphaFoldDB" id="A0A8T3VK05"/>
<evidence type="ECO:0000313" key="2">
    <source>
        <dbReference type="Proteomes" id="UP000732619"/>
    </source>
</evidence>
<dbReference type="Proteomes" id="UP000732619">
    <property type="component" value="Unassembled WGS sequence"/>
</dbReference>
<gene>
    <name evidence="1" type="ORF">E7Z75_00115</name>
</gene>
<sequence length="164" mass="17874">MNIIKISLGDEKRFKYLFLGVMLLILAGSMTAIAAADDYASLSDYTFDIPDGYQVADKADNMLAMEADDNHSVIVYALEDAGDLDIFKSLLDSQGCEFADEQTFQSGSFDVNQSTFTYMDIQGYLYICDDGKGTPVLVANAIPTSEELPAADDNPAYQVVSSLE</sequence>
<dbReference type="EMBL" id="SUTG01000001">
    <property type="protein sequence ID" value="MBE6511542.1"/>
    <property type="molecule type" value="Genomic_DNA"/>
</dbReference>
<comment type="caution">
    <text evidence="1">The sequence shown here is derived from an EMBL/GenBank/DDBJ whole genome shotgun (WGS) entry which is preliminary data.</text>
</comment>
<proteinExistence type="predicted"/>
<evidence type="ECO:0000313" key="1">
    <source>
        <dbReference type="EMBL" id="MBE6511542.1"/>
    </source>
</evidence>
<protein>
    <submittedName>
        <fullName evidence="1">Uncharacterized protein</fullName>
    </submittedName>
</protein>
<accession>A0A8T3VK05</accession>